<name>A0ABY6IPC3_9HYPH</name>
<organism evidence="3 4">
    <name type="scientific">Pelagibacterium flavum</name>
    <dbReference type="NCBI Taxonomy" id="2984530"/>
    <lineage>
        <taxon>Bacteria</taxon>
        <taxon>Pseudomonadati</taxon>
        <taxon>Pseudomonadota</taxon>
        <taxon>Alphaproteobacteria</taxon>
        <taxon>Hyphomicrobiales</taxon>
        <taxon>Devosiaceae</taxon>
        <taxon>Pelagibacterium</taxon>
    </lineage>
</organism>
<keyword evidence="1" id="KW-0560">Oxidoreductase</keyword>
<reference evidence="3" key="1">
    <citation type="submission" date="2022-10" db="EMBL/GenBank/DDBJ databases">
        <title>YIM 151497 complete genome.</title>
        <authorList>
            <person name="Chen X."/>
        </authorList>
    </citation>
    <scope>NUCLEOTIDE SEQUENCE</scope>
    <source>
        <strain evidence="3">YIM 151497</strain>
    </source>
</reference>
<dbReference type="Pfam" id="PF00296">
    <property type="entry name" value="Bac_luciferase"/>
    <property type="match status" value="1"/>
</dbReference>
<accession>A0ABY6IPC3</accession>
<dbReference type="Proteomes" id="UP001163882">
    <property type="component" value="Chromosome"/>
</dbReference>
<dbReference type="InterPro" id="IPR050564">
    <property type="entry name" value="F420-G6PD/mer"/>
</dbReference>
<dbReference type="SUPFAM" id="SSF51679">
    <property type="entry name" value="Bacterial luciferase-like"/>
    <property type="match status" value="1"/>
</dbReference>
<gene>
    <name evidence="3" type="ORF">OF122_16205</name>
</gene>
<dbReference type="EMBL" id="CP107716">
    <property type="protein sequence ID" value="UYQ71570.1"/>
    <property type="molecule type" value="Genomic_DNA"/>
</dbReference>
<keyword evidence="4" id="KW-1185">Reference proteome</keyword>
<sequence length="190" mass="20176">MPDYGHKLMFGTFTIPSAKDPQRAVATALTAEAAGLDAVTIQDHPYNSDFLDTYTLLTWIAAKTSRIKVAANVTNLPLRPPVILAKAAASIDLLSGGRFEMGLGAGGFGDAIKAAGGPDLTAGQRVDALQEAIGIMRSIWDTSRAGLKHEGEHYRVAGLRRGPRPAHEIGIWLGAYKPRMLRITGAEADG</sequence>
<dbReference type="InterPro" id="IPR011251">
    <property type="entry name" value="Luciferase-like_dom"/>
</dbReference>
<evidence type="ECO:0000256" key="1">
    <source>
        <dbReference type="ARBA" id="ARBA00023002"/>
    </source>
</evidence>
<evidence type="ECO:0000259" key="2">
    <source>
        <dbReference type="Pfam" id="PF00296"/>
    </source>
</evidence>
<dbReference type="PANTHER" id="PTHR43244:SF1">
    <property type="entry name" value="5,10-METHYLENETETRAHYDROMETHANOPTERIN REDUCTASE"/>
    <property type="match status" value="1"/>
</dbReference>
<dbReference type="InterPro" id="IPR036661">
    <property type="entry name" value="Luciferase-like_sf"/>
</dbReference>
<dbReference type="Gene3D" id="3.20.20.30">
    <property type="entry name" value="Luciferase-like domain"/>
    <property type="match status" value="1"/>
</dbReference>
<dbReference type="RefSeq" id="WP_264225221.1">
    <property type="nucleotide sequence ID" value="NZ_CP107716.1"/>
</dbReference>
<feature type="domain" description="Luciferase-like" evidence="2">
    <location>
        <begin position="19"/>
        <end position="190"/>
    </location>
</feature>
<dbReference type="PANTHER" id="PTHR43244">
    <property type="match status" value="1"/>
</dbReference>
<proteinExistence type="predicted"/>
<evidence type="ECO:0000313" key="4">
    <source>
        <dbReference type="Proteomes" id="UP001163882"/>
    </source>
</evidence>
<protein>
    <submittedName>
        <fullName evidence="3">LLM class flavin-dependent oxidoreductase</fullName>
    </submittedName>
</protein>
<evidence type="ECO:0000313" key="3">
    <source>
        <dbReference type="EMBL" id="UYQ71570.1"/>
    </source>
</evidence>